<dbReference type="PANTHER" id="PTHR11439">
    <property type="entry name" value="GAG-POL-RELATED RETROTRANSPOSON"/>
    <property type="match status" value="1"/>
</dbReference>
<name>A0A2P5C462_PARAD</name>
<proteinExistence type="predicted"/>
<organism evidence="1 2">
    <name type="scientific">Parasponia andersonii</name>
    <name type="common">Sponia andersonii</name>
    <dbReference type="NCBI Taxonomy" id="3476"/>
    <lineage>
        <taxon>Eukaryota</taxon>
        <taxon>Viridiplantae</taxon>
        <taxon>Streptophyta</taxon>
        <taxon>Embryophyta</taxon>
        <taxon>Tracheophyta</taxon>
        <taxon>Spermatophyta</taxon>
        <taxon>Magnoliopsida</taxon>
        <taxon>eudicotyledons</taxon>
        <taxon>Gunneridae</taxon>
        <taxon>Pentapetalae</taxon>
        <taxon>rosids</taxon>
        <taxon>fabids</taxon>
        <taxon>Rosales</taxon>
        <taxon>Cannabaceae</taxon>
        <taxon>Parasponia</taxon>
    </lineage>
</organism>
<accession>A0A2P5C462</accession>
<comment type="caution">
    <text evidence="1">The sequence shown here is derived from an EMBL/GenBank/DDBJ whole genome shotgun (WGS) entry which is preliminary data.</text>
</comment>
<dbReference type="PANTHER" id="PTHR11439:SF496">
    <property type="entry name" value="RNA-DIRECTED DNA POLYMERASE"/>
    <property type="match status" value="1"/>
</dbReference>
<dbReference type="OrthoDB" id="1193096at2759"/>
<protein>
    <submittedName>
        <fullName evidence="1">Uncharacterized protein</fullName>
    </submittedName>
</protein>
<reference evidence="2" key="1">
    <citation type="submission" date="2016-06" db="EMBL/GenBank/DDBJ databases">
        <title>Parallel loss of symbiosis genes in relatives of nitrogen-fixing non-legume Parasponia.</title>
        <authorList>
            <person name="Van Velzen R."/>
            <person name="Holmer R."/>
            <person name="Bu F."/>
            <person name="Rutten L."/>
            <person name="Van Zeijl A."/>
            <person name="Liu W."/>
            <person name="Santuari L."/>
            <person name="Cao Q."/>
            <person name="Sharma T."/>
            <person name="Shen D."/>
            <person name="Roswanjaya Y."/>
            <person name="Wardhani T."/>
            <person name="Kalhor M.S."/>
            <person name="Jansen J."/>
            <person name="Van den Hoogen J."/>
            <person name="Gungor B."/>
            <person name="Hartog M."/>
            <person name="Hontelez J."/>
            <person name="Verver J."/>
            <person name="Yang W.-C."/>
            <person name="Schijlen E."/>
            <person name="Repin R."/>
            <person name="Schilthuizen M."/>
            <person name="Schranz E."/>
            <person name="Heidstra R."/>
            <person name="Miyata K."/>
            <person name="Fedorova E."/>
            <person name="Kohlen W."/>
            <person name="Bisseling T."/>
            <person name="Smit S."/>
            <person name="Geurts R."/>
        </authorList>
    </citation>
    <scope>NUCLEOTIDE SEQUENCE [LARGE SCALE GENOMIC DNA]</scope>
    <source>
        <strain evidence="2">cv. WU1-14</strain>
    </source>
</reference>
<dbReference type="CDD" id="cd09272">
    <property type="entry name" value="RNase_HI_RT_Ty1"/>
    <property type="match status" value="1"/>
</dbReference>
<dbReference type="AlphaFoldDB" id="A0A2P5C462"/>
<gene>
    <name evidence="1" type="ORF">PanWU01x14_186080</name>
</gene>
<dbReference type="EMBL" id="JXTB01000179">
    <property type="protein sequence ID" value="PON55799.1"/>
    <property type="molecule type" value="Genomic_DNA"/>
</dbReference>
<dbReference type="STRING" id="3476.A0A2P5C462"/>
<dbReference type="Proteomes" id="UP000237105">
    <property type="component" value="Unassembled WGS sequence"/>
</dbReference>
<evidence type="ECO:0000313" key="2">
    <source>
        <dbReference type="Proteomes" id="UP000237105"/>
    </source>
</evidence>
<evidence type="ECO:0000313" key="1">
    <source>
        <dbReference type="EMBL" id="PON55799.1"/>
    </source>
</evidence>
<keyword evidence="2" id="KW-1185">Reference proteome</keyword>
<sequence>MRRVLYASAVGSLMYVMLCTRPDICYAVGIVSDFQSNPGLDHWIAVKHILKYIRRTRNYMLVYSSQELIPTGYTDSDFQSDKDTRKSTSRSVFTFGGGAIVWRSVKQSSTADSTMEVEYIAACEAAKEAVWLKKFYTDLEVVPNMDKPLTLYCDNSGAVANSKEPRSHKRGKHIERKYHLLRDIVHRGDMAVMKIASENNIADPFTKTLPMKTFESHLEGLGLKDMSHLL</sequence>